<accession>A0A1M6NN37</accession>
<organism evidence="1 2">
    <name type="scientific">Bradyrhizobium lablabi</name>
    <dbReference type="NCBI Taxonomy" id="722472"/>
    <lineage>
        <taxon>Bacteria</taxon>
        <taxon>Pseudomonadati</taxon>
        <taxon>Pseudomonadota</taxon>
        <taxon>Alphaproteobacteria</taxon>
        <taxon>Hyphomicrobiales</taxon>
        <taxon>Nitrobacteraceae</taxon>
        <taxon>Bradyrhizobium</taxon>
    </lineage>
</organism>
<dbReference type="RefSeq" id="WP_079538039.1">
    <property type="nucleotide sequence ID" value="NZ_LT670844.1"/>
</dbReference>
<gene>
    <name evidence="1" type="ORF">SAMN05444159_2049</name>
</gene>
<sequence>MSNQPEDSFLRQNFKYYQEWHHWLGKADKLKRAALILYNADLPDLRLYDHAYKKALEEIGEEGKAPVSHPHPDMLPAFSLFGSALENLLKGVMVHNDPGLIGADKLSQSLKSHDLLELAKDAGVTFSAPETKLLAWLSEVVIWKARYSVPTNTKFGDAFFHKLDNISLADAEACIKALEELFARIAKMLPEPKKFTEGFDVLVVWKE</sequence>
<reference evidence="1 2" key="1">
    <citation type="submission" date="2016-11" db="EMBL/GenBank/DDBJ databases">
        <authorList>
            <person name="Jaros S."/>
            <person name="Januszkiewicz K."/>
            <person name="Wedrychowicz H."/>
        </authorList>
    </citation>
    <scope>NUCLEOTIDE SEQUENCE [LARGE SCALE GENOMIC DNA]</scope>
    <source>
        <strain evidence="1 2">GAS499</strain>
    </source>
</reference>
<dbReference type="AlphaFoldDB" id="A0A1M6NN37"/>
<name>A0A1M6NN37_9BRAD</name>
<protein>
    <submittedName>
        <fullName evidence="1">Uncharacterized protein</fullName>
    </submittedName>
</protein>
<dbReference type="EMBL" id="LT670844">
    <property type="protein sequence ID" value="SHJ97105.1"/>
    <property type="molecule type" value="Genomic_DNA"/>
</dbReference>
<dbReference type="OrthoDB" id="8225338at2"/>
<evidence type="ECO:0000313" key="1">
    <source>
        <dbReference type="EMBL" id="SHJ97105.1"/>
    </source>
</evidence>
<evidence type="ECO:0000313" key="2">
    <source>
        <dbReference type="Proteomes" id="UP000189935"/>
    </source>
</evidence>
<proteinExistence type="predicted"/>
<dbReference type="Proteomes" id="UP000189935">
    <property type="component" value="Chromosome I"/>
</dbReference>